<comment type="caution">
    <text evidence="3">The sequence shown here is derived from an EMBL/GenBank/DDBJ whole genome shotgun (WGS) entry which is preliminary data.</text>
</comment>
<dbReference type="Pfam" id="PF20316">
    <property type="entry name" value="DUF6612"/>
    <property type="match status" value="1"/>
</dbReference>
<evidence type="ECO:0000256" key="2">
    <source>
        <dbReference type="SAM" id="SignalP"/>
    </source>
</evidence>
<protein>
    <submittedName>
        <fullName evidence="3">DUF6612 family protein</fullName>
    </submittedName>
</protein>
<keyword evidence="2" id="KW-0732">Signal</keyword>
<feature type="chain" id="PRO_5047540849" evidence="2">
    <location>
        <begin position="28"/>
        <end position="285"/>
    </location>
</feature>
<feature type="region of interest" description="Disordered" evidence="1">
    <location>
        <begin position="266"/>
        <end position="285"/>
    </location>
</feature>
<sequence length="285" mass="32366">MKKFLSLITGMILVIALSACSFGPKNANDVLEKAEKASKNIKSFKAYTVTDVNITEQGQGVSMRTKGYMNFQKNPVALYTNQTVESGSSINIQMYMTKDKIYIKNPSDPEMWLKIDNPDSEEFQQLAESQSQSTDIKSQLKSLKSHAKHFDFIEKNDAYVLKFNGSGKDFADFLNKMTEEQMANMDEQSQQILKNAKYNHVSFTYSFDKEKLTPKTMDMKADMTITNPGNSMEEARMKMNIKVKYSKFNNVKVSVPDKVKNNAQEILGPNENQDNGNYDSYTNSL</sequence>
<dbReference type="InterPro" id="IPR046720">
    <property type="entry name" value="DUF6612"/>
</dbReference>
<dbReference type="EMBL" id="JBHTCO010000010">
    <property type="protein sequence ID" value="MFC7393121.1"/>
    <property type="molecule type" value="Genomic_DNA"/>
</dbReference>
<dbReference type="Proteomes" id="UP001596505">
    <property type="component" value="Unassembled WGS sequence"/>
</dbReference>
<feature type="compositionally biased region" description="Polar residues" evidence="1">
    <location>
        <begin position="270"/>
        <end position="285"/>
    </location>
</feature>
<feature type="signal peptide" evidence="2">
    <location>
        <begin position="1"/>
        <end position="27"/>
    </location>
</feature>
<dbReference type="Gene3D" id="2.50.20.20">
    <property type="match status" value="1"/>
</dbReference>
<name>A0ABW2Q0Y6_9BACL</name>
<dbReference type="PROSITE" id="PS51257">
    <property type="entry name" value="PROKAR_LIPOPROTEIN"/>
    <property type="match status" value="1"/>
</dbReference>
<evidence type="ECO:0000313" key="3">
    <source>
        <dbReference type="EMBL" id="MFC7393121.1"/>
    </source>
</evidence>
<proteinExistence type="predicted"/>
<accession>A0ABW2Q0Y6</accession>
<keyword evidence="4" id="KW-1185">Reference proteome</keyword>
<organism evidence="3 4">
    <name type="scientific">Scopulibacillus cellulosilyticus</name>
    <dbReference type="NCBI Taxonomy" id="2665665"/>
    <lineage>
        <taxon>Bacteria</taxon>
        <taxon>Bacillati</taxon>
        <taxon>Bacillota</taxon>
        <taxon>Bacilli</taxon>
        <taxon>Bacillales</taxon>
        <taxon>Sporolactobacillaceae</taxon>
        <taxon>Scopulibacillus</taxon>
    </lineage>
</organism>
<evidence type="ECO:0000256" key="1">
    <source>
        <dbReference type="SAM" id="MobiDB-lite"/>
    </source>
</evidence>
<evidence type="ECO:0000313" key="4">
    <source>
        <dbReference type="Proteomes" id="UP001596505"/>
    </source>
</evidence>
<dbReference type="RefSeq" id="WP_380965571.1">
    <property type="nucleotide sequence ID" value="NZ_JBHTCO010000010.1"/>
</dbReference>
<reference evidence="4" key="1">
    <citation type="journal article" date="2019" name="Int. J. Syst. Evol. Microbiol.">
        <title>The Global Catalogue of Microorganisms (GCM) 10K type strain sequencing project: providing services to taxonomists for standard genome sequencing and annotation.</title>
        <authorList>
            <consortium name="The Broad Institute Genomics Platform"/>
            <consortium name="The Broad Institute Genome Sequencing Center for Infectious Disease"/>
            <person name="Wu L."/>
            <person name="Ma J."/>
        </authorList>
    </citation>
    <scope>NUCLEOTIDE SEQUENCE [LARGE SCALE GENOMIC DNA]</scope>
    <source>
        <strain evidence="4">CGMCC 1.16305</strain>
    </source>
</reference>
<gene>
    <name evidence="3" type="ORF">ACFQRG_09105</name>
</gene>